<evidence type="ECO:0000313" key="3">
    <source>
        <dbReference type="EMBL" id="SHF25844.1"/>
    </source>
</evidence>
<sequence length="86" mass="9841">MPIKLRINNPPKQKNDPFLLEHPDVSRNDNGANGEWCNPPRRKLGIHPTTHPNNGADALLWIQRPGEQIVIVILVKEQKQVNFHLI</sequence>
<protein>
    <recommendedName>
        <fullName evidence="1">Glucanase</fullName>
        <ecNumber evidence="1">3.2.1.-</ecNumber>
    </recommendedName>
</protein>
<dbReference type="Pfam" id="PF01341">
    <property type="entry name" value="Glyco_hydro_6"/>
    <property type="match status" value="1"/>
</dbReference>
<keyword evidence="1 3" id="KW-0378">Hydrolase</keyword>
<evidence type="ECO:0000313" key="4">
    <source>
        <dbReference type="Proteomes" id="UP000184476"/>
    </source>
</evidence>
<dbReference type="GO" id="GO:0004553">
    <property type="term" value="F:hydrolase activity, hydrolyzing O-glycosyl compounds"/>
    <property type="evidence" value="ECO:0007669"/>
    <property type="project" value="InterPro"/>
</dbReference>
<organism evidence="3 4">
    <name type="scientific">Seinonella peptonophila</name>
    <dbReference type="NCBI Taxonomy" id="112248"/>
    <lineage>
        <taxon>Bacteria</taxon>
        <taxon>Bacillati</taxon>
        <taxon>Bacillota</taxon>
        <taxon>Bacilli</taxon>
        <taxon>Bacillales</taxon>
        <taxon>Thermoactinomycetaceae</taxon>
        <taxon>Seinonella</taxon>
    </lineage>
</organism>
<keyword evidence="1" id="KW-0326">Glycosidase</keyword>
<evidence type="ECO:0000256" key="2">
    <source>
        <dbReference type="SAM" id="MobiDB-lite"/>
    </source>
</evidence>
<dbReference type="Proteomes" id="UP000184476">
    <property type="component" value="Unassembled WGS sequence"/>
</dbReference>
<keyword evidence="1" id="KW-0624">Polysaccharide degradation</keyword>
<name>A0A1M5A6R5_9BACL</name>
<reference evidence="3 4" key="1">
    <citation type="submission" date="2016-11" db="EMBL/GenBank/DDBJ databases">
        <authorList>
            <person name="Jaros S."/>
            <person name="Januszkiewicz K."/>
            <person name="Wedrychowicz H."/>
        </authorList>
    </citation>
    <scope>NUCLEOTIDE SEQUENCE [LARGE SCALE GENOMIC DNA]</scope>
    <source>
        <strain evidence="3 4">DSM 44666</strain>
    </source>
</reference>
<keyword evidence="4" id="KW-1185">Reference proteome</keyword>
<dbReference type="GO" id="GO:0030245">
    <property type="term" value="P:cellulose catabolic process"/>
    <property type="evidence" value="ECO:0007669"/>
    <property type="project" value="UniProtKB-KW"/>
</dbReference>
<dbReference type="InterPro" id="IPR016288">
    <property type="entry name" value="Beta_cellobiohydrolase"/>
</dbReference>
<feature type="compositionally biased region" description="Basic and acidic residues" evidence="2">
    <location>
        <begin position="13"/>
        <end position="27"/>
    </location>
</feature>
<evidence type="ECO:0000256" key="1">
    <source>
        <dbReference type="RuleBase" id="RU361186"/>
    </source>
</evidence>
<accession>A0A1M5A6R5</accession>
<dbReference type="SUPFAM" id="SSF51989">
    <property type="entry name" value="Glycosyl hydrolases family 6, cellulases"/>
    <property type="match status" value="1"/>
</dbReference>
<dbReference type="PRINTS" id="PR00733">
    <property type="entry name" value="GLHYDRLASE6"/>
</dbReference>
<dbReference type="InterPro" id="IPR036434">
    <property type="entry name" value="Beta_cellobiohydrolase_sf"/>
</dbReference>
<proteinExistence type="inferred from homology"/>
<keyword evidence="1" id="KW-0119">Carbohydrate metabolism</keyword>
<dbReference type="Gene3D" id="3.20.20.40">
    <property type="entry name" value="1, 4-beta cellobiohydrolase"/>
    <property type="match status" value="1"/>
</dbReference>
<dbReference type="AlphaFoldDB" id="A0A1M5A6R5"/>
<dbReference type="EC" id="3.2.1.-" evidence="1"/>
<feature type="region of interest" description="Disordered" evidence="2">
    <location>
        <begin position="1"/>
        <end position="35"/>
    </location>
</feature>
<keyword evidence="1" id="KW-0136">Cellulose degradation</keyword>
<dbReference type="RefSeq" id="WP_073156656.1">
    <property type="nucleotide sequence ID" value="NZ_FQVL01000012.1"/>
</dbReference>
<comment type="similarity">
    <text evidence="1">Belongs to the glycosyl hydrolase family 6.</text>
</comment>
<dbReference type="STRING" id="112248.SAMN05444392_11243"/>
<dbReference type="EMBL" id="FQVL01000012">
    <property type="protein sequence ID" value="SHF25844.1"/>
    <property type="molecule type" value="Genomic_DNA"/>
</dbReference>
<gene>
    <name evidence="3" type="ORF">SAMN05444392_11243</name>
</gene>